<dbReference type="GO" id="GO:0015086">
    <property type="term" value="F:cadmium ion transmembrane transporter activity"/>
    <property type="evidence" value="ECO:0007669"/>
    <property type="project" value="TreeGrafter"/>
</dbReference>
<feature type="transmembrane region" description="Helical" evidence="7">
    <location>
        <begin position="76"/>
        <end position="93"/>
    </location>
</feature>
<evidence type="ECO:0000256" key="7">
    <source>
        <dbReference type="SAM" id="Phobius"/>
    </source>
</evidence>
<dbReference type="Pfam" id="PF16916">
    <property type="entry name" value="ZT_dimer"/>
    <property type="match status" value="1"/>
</dbReference>
<keyword evidence="4 7" id="KW-0812">Transmembrane</keyword>
<name>A0A2T0AY65_9FIRM</name>
<keyword evidence="11" id="KW-1185">Reference proteome</keyword>
<dbReference type="Gene3D" id="1.20.1510.10">
    <property type="entry name" value="Cation efflux protein transmembrane domain"/>
    <property type="match status" value="1"/>
</dbReference>
<sequence>MDMRTRAARISILSNSLLVLSKLGIGYWMHSVSIMSEAIHSGLDLAAAAIAYFSVREASKPADAEHRYGHGKIENIAGTIEALLIFMAALWIINDALKSLVRGGHSVSEPLTGAAVMAGAGIINYLVSSYLFRVAKETDSIALEADAWHLRTDVYTSFGVMAGLAALYITGFHWLDPAVALIVAAMIIKAAYGLMKEALLPLTDVSLPDEEEKIIKEIIARHADEYVEFHKLRTRRAGRERQVDLHLVVPRYQHIEYVHDLCEHIGDEIKAALPYTEVLIHAEPCTKSADCPVCASCPEKEKSVPRRND</sequence>
<evidence type="ECO:0000256" key="2">
    <source>
        <dbReference type="ARBA" id="ARBA00008114"/>
    </source>
</evidence>
<dbReference type="InterPro" id="IPR036837">
    <property type="entry name" value="Cation_efflux_CTD_sf"/>
</dbReference>
<comment type="similarity">
    <text evidence="2">Belongs to the cation diffusion facilitator (CDF) transporter (TC 2.A.4) family.</text>
</comment>
<feature type="transmembrane region" description="Helical" evidence="7">
    <location>
        <begin position="38"/>
        <end position="55"/>
    </location>
</feature>
<organism evidence="10 11">
    <name type="scientific">Neomoorella humiferrea</name>
    <dbReference type="NCBI Taxonomy" id="676965"/>
    <lineage>
        <taxon>Bacteria</taxon>
        <taxon>Bacillati</taxon>
        <taxon>Bacillota</taxon>
        <taxon>Clostridia</taxon>
        <taxon>Neomoorellales</taxon>
        <taxon>Neomoorellaceae</taxon>
        <taxon>Neomoorella</taxon>
    </lineage>
</organism>
<keyword evidence="3" id="KW-0813">Transport</keyword>
<evidence type="ECO:0000256" key="5">
    <source>
        <dbReference type="ARBA" id="ARBA00022989"/>
    </source>
</evidence>
<keyword evidence="6 7" id="KW-0472">Membrane</keyword>
<proteinExistence type="inferred from homology"/>
<dbReference type="OrthoDB" id="9806522at2"/>
<dbReference type="Gene3D" id="3.30.70.1350">
    <property type="entry name" value="Cation efflux protein, cytoplasmic domain"/>
    <property type="match status" value="1"/>
</dbReference>
<protein>
    <submittedName>
        <fullName evidence="10">Ferrous-iron efflux pump FieF</fullName>
    </submittedName>
</protein>
<evidence type="ECO:0000313" key="10">
    <source>
        <dbReference type="EMBL" id="PRR75832.1"/>
    </source>
</evidence>
<dbReference type="GO" id="GO:0006882">
    <property type="term" value="P:intracellular zinc ion homeostasis"/>
    <property type="evidence" value="ECO:0007669"/>
    <property type="project" value="TreeGrafter"/>
</dbReference>
<dbReference type="AlphaFoldDB" id="A0A2T0AY65"/>
<feature type="transmembrane region" description="Helical" evidence="7">
    <location>
        <begin position="153"/>
        <end position="172"/>
    </location>
</feature>
<comment type="caution">
    <text evidence="10">The sequence shown here is derived from an EMBL/GenBank/DDBJ whole genome shotgun (WGS) entry which is preliminary data.</text>
</comment>
<accession>A0A2T0AY65</accession>
<dbReference type="PANTHER" id="PTHR43840">
    <property type="entry name" value="MITOCHONDRIAL METAL TRANSPORTER 1-RELATED"/>
    <property type="match status" value="1"/>
</dbReference>
<dbReference type="InterPro" id="IPR027470">
    <property type="entry name" value="Cation_efflux_CTD"/>
</dbReference>
<dbReference type="Proteomes" id="UP000238415">
    <property type="component" value="Unassembled WGS sequence"/>
</dbReference>
<feature type="transmembrane region" description="Helical" evidence="7">
    <location>
        <begin position="113"/>
        <end position="132"/>
    </location>
</feature>
<evidence type="ECO:0000256" key="6">
    <source>
        <dbReference type="ARBA" id="ARBA00023136"/>
    </source>
</evidence>
<dbReference type="GO" id="GO:0015093">
    <property type="term" value="F:ferrous iron transmembrane transporter activity"/>
    <property type="evidence" value="ECO:0007669"/>
    <property type="project" value="TreeGrafter"/>
</dbReference>
<feature type="domain" description="Cation efflux protein transmembrane" evidence="8">
    <location>
        <begin position="9"/>
        <end position="201"/>
    </location>
</feature>
<feature type="transmembrane region" description="Helical" evidence="7">
    <location>
        <begin position="12"/>
        <end position="32"/>
    </location>
</feature>
<dbReference type="NCBIfam" id="TIGR01297">
    <property type="entry name" value="CDF"/>
    <property type="match status" value="1"/>
</dbReference>
<dbReference type="InterPro" id="IPR050291">
    <property type="entry name" value="CDF_Transporter"/>
</dbReference>
<evidence type="ECO:0000256" key="1">
    <source>
        <dbReference type="ARBA" id="ARBA00004141"/>
    </source>
</evidence>
<evidence type="ECO:0000313" key="11">
    <source>
        <dbReference type="Proteomes" id="UP000238415"/>
    </source>
</evidence>
<dbReference type="Pfam" id="PF01545">
    <property type="entry name" value="Cation_efflux"/>
    <property type="match status" value="1"/>
</dbReference>
<dbReference type="SUPFAM" id="SSF161111">
    <property type="entry name" value="Cation efflux protein transmembrane domain-like"/>
    <property type="match status" value="1"/>
</dbReference>
<dbReference type="PANTHER" id="PTHR43840:SF15">
    <property type="entry name" value="MITOCHONDRIAL METAL TRANSPORTER 1-RELATED"/>
    <property type="match status" value="1"/>
</dbReference>
<dbReference type="SUPFAM" id="SSF160240">
    <property type="entry name" value="Cation efflux protein cytoplasmic domain-like"/>
    <property type="match status" value="1"/>
</dbReference>
<dbReference type="RefSeq" id="WP_106004252.1">
    <property type="nucleotide sequence ID" value="NZ_CP136419.1"/>
</dbReference>
<evidence type="ECO:0000256" key="3">
    <source>
        <dbReference type="ARBA" id="ARBA00022448"/>
    </source>
</evidence>
<evidence type="ECO:0000259" key="9">
    <source>
        <dbReference type="Pfam" id="PF16916"/>
    </source>
</evidence>
<evidence type="ECO:0000259" key="8">
    <source>
        <dbReference type="Pfam" id="PF01545"/>
    </source>
</evidence>
<dbReference type="InterPro" id="IPR058533">
    <property type="entry name" value="Cation_efflux_TM"/>
</dbReference>
<dbReference type="EMBL" id="PVXM01000003">
    <property type="protein sequence ID" value="PRR75832.1"/>
    <property type="molecule type" value="Genomic_DNA"/>
</dbReference>
<gene>
    <name evidence="10" type="primary">fieF</name>
    <name evidence="10" type="ORF">MOHU_02130</name>
</gene>
<comment type="subcellular location">
    <subcellularLocation>
        <location evidence="1">Membrane</location>
        <topology evidence="1">Multi-pass membrane protein</topology>
    </subcellularLocation>
</comment>
<dbReference type="InterPro" id="IPR002524">
    <property type="entry name" value="Cation_efflux"/>
</dbReference>
<dbReference type="InterPro" id="IPR027469">
    <property type="entry name" value="Cation_efflux_TMD_sf"/>
</dbReference>
<feature type="domain" description="Cation efflux protein cytoplasmic" evidence="9">
    <location>
        <begin position="207"/>
        <end position="285"/>
    </location>
</feature>
<reference evidence="10 11" key="1">
    <citation type="submission" date="2018-03" db="EMBL/GenBank/DDBJ databases">
        <title>Genome sequence of Moorella humiferrea DSM 23265.</title>
        <authorList>
            <person name="Poehlein A."/>
            <person name="Daniel R."/>
        </authorList>
    </citation>
    <scope>NUCLEOTIDE SEQUENCE [LARGE SCALE GENOMIC DNA]</scope>
    <source>
        <strain evidence="10 11">DSM 23265</strain>
    </source>
</reference>
<dbReference type="GO" id="GO:0015341">
    <property type="term" value="F:zinc efflux antiporter activity"/>
    <property type="evidence" value="ECO:0007669"/>
    <property type="project" value="TreeGrafter"/>
</dbReference>
<dbReference type="GO" id="GO:0005886">
    <property type="term" value="C:plasma membrane"/>
    <property type="evidence" value="ECO:0007669"/>
    <property type="project" value="TreeGrafter"/>
</dbReference>
<keyword evidence="5 7" id="KW-1133">Transmembrane helix</keyword>
<evidence type="ECO:0000256" key="4">
    <source>
        <dbReference type="ARBA" id="ARBA00022692"/>
    </source>
</evidence>